<proteinExistence type="predicted"/>
<accession>A0A3E5BS72</accession>
<evidence type="ECO:0000313" key="3">
    <source>
        <dbReference type="Proteomes" id="UP000260983"/>
    </source>
</evidence>
<comment type="caution">
    <text evidence="2">The sequence shown here is derived from an EMBL/GenBank/DDBJ whole genome shotgun (WGS) entry which is preliminary data.</text>
</comment>
<feature type="domain" description="DUF4906" evidence="1">
    <location>
        <begin position="260"/>
        <end position="333"/>
    </location>
</feature>
<sequence length="778" mass="85185">MRKIIYRSCVAVILFAELTSCEDYIPAPSGTAMNEDGVPVSVSIGFADDTDDYIYSPKTRTVVADAPKPDKLYNLEIRQYDASGNHLTGKDYGTVGIGKSLEVTLQEANDCQLVLVARGNGPAVSSLGTKVLGDVQSMIVNSSVINAIDPSQENSMNAMPYVLHLKHVKVATVEGKAVIQSLDGSYDARLLLKRLATRLTVTWDYSVTNYKLKQLLIQSVPLNYTIVDKPESDGTFPSIVSQFTTLEVPVADADAAHGSYSCWVPANVRGESAAATTETQRTKANAPVGSTFFNFVAVNNTDIKKKLDYRVYIGSGTSTDFNMYRNKDYAYTVNFAHVGIPTDDNRVTYIDPIPASENNDNLVPTANCFMVEPGGAFCFDPFAFQQNGVEQTNTQLTTWYSGATGIKSVRLLWQTRENGDVGDPVMGIANSNADHINIVDVKRTDGSDIKVTPANAKGQCRIYCRVAANTTGGNGVIAAYDGPDGTGNIVWSWHVWVTDYKPDASGSEQVLEPINKRKLLFSLNNANVLPMMDRNLGAMAGYVDEAPTSFVEMSKTNGFHYQWGRKDPFPSSYTTKKISAITNKNSSTPPEGMLNRYGADGITYVVNDGRSGTISLQTSCQQPLVFYAANRVGPAWTNVSSSSFTGWDETNKPVWDPCPAGWRVASRVDLAAVRQDGTALPNNNIKNYATRNEDGGYLLYFQQLSGGYSSYFRFTGYGRYMDTFEFIGDLCSIATRSKVVSEAYKSYSGWFNTSNSYDIPTKYQSDALPLRCVQEKAD</sequence>
<organism evidence="2 3">
    <name type="scientific">Bacteroides oleiciplenus</name>
    <dbReference type="NCBI Taxonomy" id="626931"/>
    <lineage>
        <taxon>Bacteria</taxon>
        <taxon>Pseudomonadati</taxon>
        <taxon>Bacteroidota</taxon>
        <taxon>Bacteroidia</taxon>
        <taxon>Bacteroidales</taxon>
        <taxon>Bacteroidaceae</taxon>
        <taxon>Bacteroides</taxon>
    </lineage>
</organism>
<dbReference type="Pfam" id="PF16249">
    <property type="entry name" value="DUF4906"/>
    <property type="match status" value="1"/>
</dbReference>
<dbReference type="EMBL" id="QSUL01000001">
    <property type="protein sequence ID" value="RGN40467.1"/>
    <property type="molecule type" value="Genomic_DNA"/>
</dbReference>
<dbReference type="Proteomes" id="UP000260983">
    <property type="component" value="Unassembled WGS sequence"/>
</dbReference>
<reference evidence="2 3" key="1">
    <citation type="submission" date="2018-08" db="EMBL/GenBank/DDBJ databases">
        <title>A genome reference for cultivated species of the human gut microbiota.</title>
        <authorList>
            <person name="Zou Y."/>
            <person name="Xue W."/>
            <person name="Luo G."/>
        </authorList>
    </citation>
    <scope>NUCLEOTIDE SEQUENCE [LARGE SCALE GENOMIC DNA]</scope>
    <source>
        <strain evidence="2 3">OM05-15BH</strain>
    </source>
</reference>
<name>A0A3E5BS72_9BACE</name>
<gene>
    <name evidence="2" type="ORF">DXB65_02255</name>
</gene>
<evidence type="ECO:0000313" key="2">
    <source>
        <dbReference type="EMBL" id="RGN40467.1"/>
    </source>
</evidence>
<dbReference type="AlphaFoldDB" id="A0A3E5BS72"/>
<evidence type="ECO:0000259" key="1">
    <source>
        <dbReference type="Pfam" id="PF16249"/>
    </source>
</evidence>
<dbReference type="InterPro" id="IPR032594">
    <property type="entry name" value="DUF4906"/>
</dbReference>
<dbReference type="RefSeq" id="WP_117723170.1">
    <property type="nucleotide sequence ID" value="NZ_QSUL01000001.1"/>
</dbReference>
<protein>
    <submittedName>
        <fullName evidence="2">DUF4906 domain-containing protein</fullName>
    </submittedName>
</protein>